<evidence type="ECO:0000256" key="5">
    <source>
        <dbReference type="HAMAP-Rule" id="MF_01315"/>
    </source>
</evidence>
<dbReference type="InterPro" id="IPR001892">
    <property type="entry name" value="Ribosomal_uS13"/>
</dbReference>
<dbReference type="Gene3D" id="4.10.910.10">
    <property type="entry name" value="30s ribosomal protein s13, domain 2"/>
    <property type="match status" value="1"/>
</dbReference>
<dbReference type="Gene3D" id="1.10.8.50">
    <property type="match status" value="1"/>
</dbReference>
<comment type="similarity">
    <text evidence="1 5 6">Belongs to the universal ribosomal protein uS13 family.</text>
</comment>
<organism evidence="8 9">
    <name type="scientific">Candidatus Woesebacteria bacterium GW2011_GWA1_37_7</name>
    <dbReference type="NCBI Taxonomy" id="1618545"/>
    <lineage>
        <taxon>Bacteria</taxon>
        <taxon>Candidatus Woeseibacteriota</taxon>
    </lineage>
</organism>
<dbReference type="PATRIC" id="fig|1618545.3.peg.312"/>
<comment type="function">
    <text evidence="5">Located at the top of the head of the 30S subunit, it contacts several helices of the 16S rRNA. In the 70S ribosome it contacts the 23S rRNA (bridge B1a) and protein L5 of the 50S subunit (bridge B1b), connecting the 2 subunits; these bridges are implicated in subunit movement. Contacts the tRNAs in the A and P-sites.</text>
</comment>
<dbReference type="PROSITE" id="PS00646">
    <property type="entry name" value="RIBOSOMAL_S13_1"/>
    <property type="match status" value="1"/>
</dbReference>
<comment type="subunit">
    <text evidence="5">Part of the 30S ribosomal subunit. Forms a loose heterodimer with protein S19. Forms two bridges to the 50S subunit in the 70S ribosome.</text>
</comment>
<keyword evidence="5" id="KW-0820">tRNA-binding</keyword>
<dbReference type="InterPro" id="IPR010979">
    <property type="entry name" value="Ribosomal_uS13-like_H2TH"/>
</dbReference>
<dbReference type="GO" id="GO:0006412">
    <property type="term" value="P:translation"/>
    <property type="evidence" value="ECO:0007669"/>
    <property type="project" value="UniProtKB-UniRule"/>
</dbReference>
<dbReference type="AlphaFoldDB" id="A0A0G0H2B0"/>
<reference evidence="8 9" key="1">
    <citation type="journal article" date="2015" name="Nature">
        <title>rRNA introns, odd ribosomes, and small enigmatic genomes across a large radiation of phyla.</title>
        <authorList>
            <person name="Brown C.T."/>
            <person name="Hug L.A."/>
            <person name="Thomas B.C."/>
            <person name="Sharon I."/>
            <person name="Castelle C.J."/>
            <person name="Singh A."/>
            <person name="Wilkins M.J."/>
            <person name="Williams K.H."/>
            <person name="Banfield J.F."/>
        </authorList>
    </citation>
    <scope>NUCLEOTIDE SEQUENCE [LARGE SCALE GENOMIC DNA]</scope>
</reference>
<dbReference type="SUPFAM" id="SSF46946">
    <property type="entry name" value="S13-like H2TH domain"/>
    <property type="match status" value="1"/>
</dbReference>
<accession>A0A0G0H2B0</accession>
<dbReference type="GO" id="GO:0005829">
    <property type="term" value="C:cytosol"/>
    <property type="evidence" value="ECO:0007669"/>
    <property type="project" value="TreeGrafter"/>
</dbReference>
<feature type="region of interest" description="Disordered" evidence="7">
    <location>
        <begin position="93"/>
        <end position="117"/>
    </location>
</feature>
<evidence type="ECO:0000256" key="4">
    <source>
        <dbReference type="ARBA" id="ARBA00035166"/>
    </source>
</evidence>
<dbReference type="EMBL" id="LBTI01000019">
    <property type="protein sequence ID" value="KKQ37398.1"/>
    <property type="molecule type" value="Genomic_DNA"/>
</dbReference>
<evidence type="ECO:0000256" key="3">
    <source>
        <dbReference type="ARBA" id="ARBA00023274"/>
    </source>
</evidence>
<keyword evidence="2 5" id="KW-0689">Ribosomal protein</keyword>
<evidence type="ECO:0000256" key="7">
    <source>
        <dbReference type="SAM" id="MobiDB-lite"/>
    </source>
</evidence>
<evidence type="ECO:0000313" key="8">
    <source>
        <dbReference type="EMBL" id="KKQ37398.1"/>
    </source>
</evidence>
<evidence type="ECO:0000313" key="9">
    <source>
        <dbReference type="Proteomes" id="UP000034591"/>
    </source>
</evidence>
<dbReference type="GO" id="GO:0003735">
    <property type="term" value="F:structural constituent of ribosome"/>
    <property type="evidence" value="ECO:0007669"/>
    <property type="project" value="InterPro"/>
</dbReference>
<evidence type="ECO:0000256" key="1">
    <source>
        <dbReference type="ARBA" id="ARBA00008080"/>
    </source>
</evidence>
<evidence type="ECO:0000256" key="6">
    <source>
        <dbReference type="RuleBase" id="RU003830"/>
    </source>
</evidence>
<dbReference type="FunFam" id="1.10.8.50:FF:000001">
    <property type="entry name" value="30S ribosomal protein S13"/>
    <property type="match status" value="1"/>
</dbReference>
<dbReference type="PANTHER" id="PTHR10871">
    <property type="entry name" value="30S RIBOSOMAL PROTEIN S13/40S RIBOSOMAL PROTEIN S18"/>
    <property type="match status" value="1"/>
</dbReference>
<dbReference type="InterPro" id="IPR027437">
    <property type="entry name" value="Rbsml_uS13_C"/>
</dbReference>
<dbReference type="InterPro" id="IPR018269">
    <property type="entry name" value="Ribosomal_uS13_CS"/>
</dbReference>
<gene>
    <name evidence="5" type="primary">rpsM</name>
    <name evidence="8" type="ORF">US53_C0019G0026</name>
</gene>
<dbReference type="HAMAP" id="MF_01315">
    <property type="entry name" value="Ribosomal_uS13"/>
    <property type="match status" value="1"/>
</dbReference>
<sequence length="133" mass="15331">MARIAGIELNDNWKVGYALTKIKGIGWQSSRGIIKSINLDDMKRVKELTAEDLSKISSQIEKYLTEGELLRFVRSNIQRLKTISAYRGIRHTRGLPTRGQRTRRNARTKRGKRKTVGAFKKEILSKMQTQKDK</sequence>
<dbReference type="Pfam" id="PF00416">
    <property type="entry name" value="Ribosomal_S13"/>
    <property type="match status" value="1"/>
</dbReference>
<name>A0A0G0H2B0_9BACT</name>
<evidence type="ECO:0000256" key="2">
    <source>
        <dbReference type="ARBA" id="ARBA00022980"/>
    </source>
</evidence>
<keyword evidence="5" id="KW-0694">RNA-binding</keyword>
<keyword evidence="3 5" id="KW-0687">Ribonucleoprotein</keyword>
<dbReference type="GO" id="GO:0000049">
    <property type="term" value="F:tRNA binding"/>
    <property type="evidence" value="ECO:0007669"/>
    <property type="project" value="UniProtKB-UniRule"/>
</dbReference>
<comment type="caution">
    <text evidence="8">The sequence shown here is derived from an EMBL/GenBank/DDBJ whole genome shotgun (WGS) entry which is preliminary data.</text>
</comment>
<dbReference type="Proteomes" id="UP000034591">
    <property type="component" value="Unassembled WGS sequence"/>
</dbReference>
<dbReference type="PROSITE" id="PS50159">
    <property type="entry name" value="RIBOSOMAL_S13_2"/>
    <property type="match status" value="1"/>
</dbReference>
<dbReference type="GO" id="GO:0019843">
    <property type="term" value="F:rRNA binding"/>
    <property type="evidence" value="ECO:0007669"/>
    <property type="project" value="UniProtKB-UniRule"/>
</dbReference>
<dbReference type="PIRSF" id="PIRSF002134">
    <property type="entry name" value="Ribosomal_S13"/>
    <property type="match status" value="1"/>
</dbReference>
<dbReference type="PANTHER" id="PTHR10871:SF1">
    <property type="entry name" value="SMALL RIBOSOMAL SUBUNIT PROTEIN US13M"/>
    <property type="match status" value="1"/>
</dbReference>
<dbReference type="GO" id="GO:0015935">
    <property type="term" value="C:small ribosomal subunit"/>
    <property type="evidence" value="ECO:0007669"/>
    <property type="project" value="TreeGrafter"/>
</dbReference>
<protein>
    <recommendedName>
        <fullName evidence="4 5">Small ribosomal subunit protein uS13</fullName>
    </recommendedName>
</protein>
<dbReference type="STRING" id="1618545.US53_C0019G0026"/>
<proteinExistence type="inferred from homology"/>
<feature type="compositionally biased region" description="Basic residues" evidence="7">
    <location>
        <begin position="100"/>
        <end position="115"/>
    </location>
</feature>
<keyword evidence="5" id="KW-0699">rRNA-binding</keyword>